<gene>
    <name evidence="2" type="ORF">A9K56_07020</name>
</gene>
<dbReference type="AlphaFoldDB" id="A0AAP7L0Z2"/>
<keyword evidence="1" id="KW-1133">Transmembrane helix</keyword>
<dbReference type="EMBL" id="LYVI01000004">
    <property type="protein sequence ID" value="OBU61796.1"/>
    <property type="molecule type" value="Genomic_DNA"/>
</dbReference>
<sequence>MKTMNTQRGITLTSFLVVLVVVGFFIYIGMKLFPMYQEYYAVRSAMKSLASQPGVASMEPARIQDLFFKRLYINYSDNVKPGNVKFDRRDNGWTLKVNYEVRRPLIGNLDVVGKFDSSQDLTRSGAQ</sequence>
<proteinExistence type="predicted"/>
<dbReference type="InterPro" id="IPR032314">
    <property type="entry name" value="DUF4845"/>
</dbReference>
<protein>
    <submittedName>
        <fullName evidence="2">DUF4845 domain-containing protein</fullName>
    </submittedName>
</protein>
<evidence type="ECO:0000313" key="3">
    <source>
        <dbReference type="Proteomes" id="UP000092125"/>
    </source>
</evidence>
<evidence type="ECO:0000313" key="2">
    <source>
        <dbReference type="EMBL" id="OBU61796.1"/>
    </source>
</evidence>
<reference evidence="2 3" key="1">
    <citation type="submission" date="2016-05" db="EMBL/GenBank/DDBJ databases">
        <title>Draft Genome Sequences of Stenotrophomonas maltophilia Strains Sm32COP, Sm41DVV, Sm46PAILV, SmF3, SmF22, SmSOFb1 and SmCVFa1, Isolated from Different Manures, in France.</title>
        <authorList>
            <person name="Nazaret S."/>
            <person name="Bodilis J."/>
        </authorList>
    </citation>
    <scope>NUCLEOTIDE SEQUENCE [LARGE SCALE GENOMIC DNA]</scope>
    <source>
        <strain evidence="2 3">Sm41DVV</strain>
    </source>
</reference>
<dbReference type="Proteomes" id="UP000092125">
    <property type="component" value="Unassembled WGS sequence"/>
</dbReference>
<keyword evidence="1" id="KW-0812">Transmembrane</keyword>
<feature type="transmembrane region" description="Helical" evidence="1">
    <location>
        <begin position="12"/>
        <end position="30"/>
    </location>
</feature>
<name>A0AAP7L0Z2_STEMA</name>
<dbReference type="Pfam" id="PF16137">
    <property type="entry name" value="DUF4845"/>
    <property type="match status" value="1"/>
</dbReference>
<keyword evidence="1" id="KW-0472">Membrane</keyword>
<dbReference type="RefSeq" id="WP_053520236.1">
    <property type="nucleotide sequence ID" value="NZ_CAXOQU010000060.1"/>
</dbReference>
<organism evidence="2 3">
    <name type="scientific">Stenotrophomonas maltophilia</name>
    <name type="common">Pseudomonas maltophilia</name>
    <name type="synonym">Xanthomonas maltophilia</name>
    <dbReference type="NCBI Taxonomy" id="40324"/>
    <lineage>
        <taxon>Bacteria</taxon>
        <taxon>Pseudomonadati</taxon>
        <taxon>Pseudomonadota</taxon>
        <taxon>Gammaproteobacteria</taxon>
        <taxon>Lysobacterales</taxon>
        <taxon>Lysobacteraceae</taxon>
        <taxon>Stenotrophomonas</taxon>
        <taxon>Stenotrophomonas maltophilia group</taxon>
    </lineage>
</organism>
<accession>A0AAP7L0Z2</accession>
<comment type="caution">
    <text evidence="2">The sequence shown here is derived from an EMBL/GenBank/DDBJ whole genome shotgun (WGS) entry which is preliminary data.</text>
</comment>
<evidence type="ECO:0000256" key="1">
    <source>
        <dbReference type="SAM" id="Phobius"/>
    </source>
</evidence>